<name>A0A0L0UW63_9BASI</name>
<proteinExistence type="predicted"/>
<organism evidence="1 2">
    <name type="scientific">Puccinia striiformis f. sp. tritici PST-78</name>
    <dbReference type="NCBI Taxonomy" id="1165861"/>
    <lineage>
        <taxon>Eukaryota</taxon>
        <taxon>Fungi</taxon>
        <taxon>Dikarya</taxon>
        <taxon>Basidiomycota</taxon>
        <taxon>Pucciniomycotina</taxon>
        <taxon>Pucciniomycetes</taxon>
        <taxon>Pucciniales</taxon>
        <taxon>Pucciniaceae</taxon>
        <taxon>Puccinia</taxon>
    </lineage>
</organism>
<feature type="non-terminal residue" evidence="1">
    <location>
        <position position="82"/>
    </location>
</feature>
<evidence type="ECO:0000313" key="1">
    <source>
        <dbReference type="EMBL" id="KNE91265.1"/>
    </source>
</evidence>
<sequence>MASKHGGLVLGADQAHTIGILAALNKLKGIEDLTNNNFISWQKQVIGQLSTIHLDPYLSDVSYKNIDVGPEINDVRLRDAKR</sequence>
<evidence type="ECO:0000313" key="2">
    <source>
        <dbReference type="Proteomes" id="UP000054564"/>
    </source>
</evidence>
<comment type="caution">
    <text evidence="1">The sequence shown here is derived from an EMBL/GenBank/DDBJ whole genome shotgun (WGS) entry which is preliminary data.</text>
</comment>
<dbReference type="EMBL" id="AJIL01000211">
    <property type="protein sequence ID" value="KNE91265.1"/>
    <property type="molecule type" value="Genomic_DNA"/>
</dbReference>
<dbReference type="AlphaFoldDB" id="A0A0L0UW63"/>
<gene>
    <name evidence="1" type="ORF">PSTG_15290</name>
</gene>
<dbReference type="Proteomes" id="UP000054564">
    <property type="component" value="Unassembled WGS sequence"/>
</dbReference>
<accession>A0A0L0UW63</accession>
<protein>
    <submittedName>
        <fullName evidence="1">Uncharacterized protein</fullName>
    </submittedName>
</protein>
<reference evidence="2" key="1">
    <citation type="submission" date="2014-03" db="EMBL/GenBank/DDBJ databases">
        <title>The Genome Sequence of Puccinia striiformis f. sp. tritici PST-78.</title>
        <authorList>
            <consortium name="The Broad Institute Genome Sequencing Platform"/>
            <person name="Cuomo C."/>
            <person name="Hulbert S."/>
            <person name="Chen X."/>
            <person name="Walker B."/>
            <person name="Young S.K."/>
            <person name="Zeng Q."/>
            <person name="Gargeya S."/>
            <person name="Fitzgerald M."/>
            <person name="Haas B."/>
            <person name="Abouelleil A."/>
            <person name="Alvarado L."/>
            <person name="Arachchi H.M."/>
            <person name="Berlin A.M."/>
            <person name="Chapman S.B."/>
            <person name="Goldberg J."/>
            <person name="Griggs A."/>
            <person name="Gujja S."/>
            <person name="Hansen M."/>
            <person name="Howarth C."/>
            <person name="Imamovic A."/>
            <person name="Larimer J."/>
            <person name="McCowan C."/>
            <person name="Montmayeur A."/>
            <person name="Murphy C."/>
            <person name="Neiman D."/>
            <person name="Pearson M."/>
            <person name="Priest M."/>
            <person name="Roberts A."/>
            <person name="Saif S."/>
            <person name="Shea T."/>
            <person name="Sisk P."/>
            <person name="Sykes S."/>
            <person name="Wortman J."/>
            <person name="Nusbaum C."/>
            <person name="Birren B."/>
        </authorList>
    </citation>
    <scope>NUCLEOTIDE SEQUENCE [LARGE SCALE GENOMIC DNA]</scope>
    <source>
        <strain evidence="2">race PST-78</strain>
    </source>
</reference>
<keyword evidence="2" id="KW-1185">Reference proteome</keyword>